<evidence type="ECO:0000313" key="2">
    <source>
        <dbReference type="EMBL" id="QDG53335.1"/>
    </source>
</evidence>
<evidence type="ECO:0000313" key="3">
    <source>
        <dbReference type="Proteomes" id="UP000315995"/>
    </source>
</evidence>
<reference evidence="2 3" key="1">
    <citation type="submission" date="2019-06" db="EMBL/GenBank/DDBJ databases">
        <title>Persicimonas caeni gen. nov., sp. nov., a predatory bacterium isolated from solar saltern.</title>
        <authorList>
            <person name="Wang S."/>
        </authorList>
    </citation>
    <scope>NUCLEOTIDE SEQUENCE [LARGE SCALE GENOMIC DNA]</scope>
    <source>
        <strain evidence="2 3">YN101</strain>
    </source>
</reference>
<dbReference type="AlphaFoldDB" id="A0A4Y6Q007"/>
<dbReference type="RefSeq" id="WP_141199796.1">
    <property type="nucleotide sequence ID" value="NZ_CP041186.1"/>
</dbReference>
<keyword evidence="3" id="KW-1185">Reference proteome</keyword>
<gene>
    <name evidence="2" type="ORF">FIV42_22080</name>
</gene>
<feature type="compositionally biased region" description="Basic and acidic residues" evidence="1">
    <location>
        <begin position="45"/>
        <end position="61"/>
    </location>
</feature>
<evidence type="ECO:0000256" key="1">
    <source>
        <dbReference type="SAM" id="MobiDB-lite"/>
    </source>
</evidence>
<name>A0A4Y6Q007_PERCE</name>
<proteinExistence type="predicted"/>
<organism evidence="2 3">
    <name type="scientific">Persicimonas caeni</name>
    <dbReference type="NCBI Taxonomy" id="2292766"/>
    <lineage>
        <taxon>Bacteria</taxon>
        <taxon>Deltaproteobacteria</taxon>
        <taxon>Bradymonadales</taxon>
        <taxon>Bradymonadaceae</taxon>
        <taxon>Persicimonas</taxon>
    </lineage>
</organism>
<accession>A0A5B8YE48</accession>
<dbReference type="EMBL" id="CP041186">
    <property type="protein sequence ID" value="QDG53335.1"/>
    <property type="molecule type" value="Genomic_DNA"/>
</dbReference>
<dbReference type="Proteomes" id="UP000315995">
    <property type="component" value="Chromosome"/>
</dbReference>
<dbReference type="PROSITE" id="PS51257">
    <property type="entry name" value="PROKAR_LIPOPROTEIN"/>
    <property type="match status" value="1"/>
</dbReference>
<protein>
    <submittedName>
        <fullName evidence="2">Uncharacterized protein</fullName>
    </submittedName>
</protein>
<sequence>MHSRYPSLPSTKLVVTALLVSGLLFTGCDKGSDAEPAEETPAGAEKAEAEKPEAPKVDLPETRELNPYEMDASEPVTAKNLHDEVAAWKEAWKGKEVSIIVWTRNGLSPKNPMKFSTREKPGLIRFQATMPDEERPKLGKAGVKTGYAVLKGKVKLPSLGQKLTFEDAVAVGPYEKEEVPTGQKLDPNELDANTPVNPLDVEAAIDAWKGVKVHLEDQADIPGAGNIVSFPKPGTEKEKFVEARIAGGVPKGLPDEAVKTLECEVDGMKQGSFDPAPYLKLSKCSFVD</sequence>
<feature type="region of interest" description="Disordered" evidence="1">
    <location>
        <begin position="31"/>
        <end position="61"/>
    </location>
</feature>
<accession>A0A4Y6Q007</accession>